<dbReference type="InterPro" id="IPR012341">
    <property type="entry name" value="6hp_glycosidase-like_sf"/>
</dbReference>
<dbReference type="GO" id="GO:0016787">
    <property type="term" value="F:hydrolase activity"/>
    <property type="evidence" value="ECO:0007669"/>
    <property type="project" value="UniProtKB-KW"/>
</dbReference>
<dbReference type="PANTHER" id="PTHR41814">
    <property type="entry name" value="EXPRESSED PROTEIN"/>
    <property type="match status" value="1"/>
</dbReference>
<dbReference type="HOGENOM" id="CLU_037534_0_0_1"/>
<evidence type="ECO:0000313" key="2">
    <source>
        <dbReference type="EMBL" id="ESK93723.1"/>
    </source>
</evidence>
<dbReference type="InterPro" id="IPR008928">
    <property type="entry name" value="6-hairpin_glycosidase_sf"/>
</dbReference>
<dbReference type="AlphaFoldDB" id="V2X3M7"/>
<dbReference type="Pfam" id="PF07470">
    <property type="entry name" value="Glyco_hydro_88"/>
    <property type="match status" value="1"/>
</dbReference>
<accession>V2X3M7</accession>
<dbReference type="InterPro" id="IPR010905">
    <property type="entry name" value="Glyco_hydro_88"/>
</dbReference>
<organism evidence="2 3">
    <name type="scientific">Moniliophthora roreri (strain MCA 2997)</name>
    <name type="common">Cocoa frosty pod rot fungus</name>
    <name type="synonym">Crinipellis roreri</name>
    <dbReference type="NCBI Taxonomy" id="1381753"/>
    <lineage>
        <taxon>Eukaryota</taxon>
        <taxon>Fungi</taxon>
        <taxon>Dikarya</taxon>
        <taxon>Basidiomycota</taxon>
        <taxon>Agaricomycotina</taxon>
        <taxon>Agaricomycetes</taxon>
        <taxon>Agaricomycetidae</taxon>
        <taxon>Agaricales</taxon>
        <taxon>Marasmiineae</taxon>
        <taxon>Marasmiaceae</taxon>
        <taxon>Moniliophthora</taxon>
    </lineage>
</organism>
<dbReference type="Proteomes" id="UP000017559">
    <property type="component" value="Unassembled WGS sequence"/>
</dbReference>
<dbReference type="PANTHER" id="PTHR41814:SF1">
    <property type="entry name" value="CELLULASE"/>
    <property type="match status" value="1"/>
</dbReference>
<dbReference type="OrthoDB" id="4138492at2759"/>
<keyword evidence="3" id="KW-1185">Reference proteome</keyword>
<name>V2X3M7_MONRO</name>
<dbReference type="Gene3D" id="1.50.10.10">
    <property type="match status" value="1"/>
</dbReference>
<gene>
    <name evidence="2" type="ORF">Moror_1421</name>
</gene>
<evidence type="ECO:0000313" key="3">
    <source>
        <dbReference type="Proteomes" id="UP000017559"/>
    </source>
</evidence>
<dbReference type="KEGG" id="mrr:Moror_1421"/>
<proteinExistence type="predicted"/>
<protein>
    <submittedName>
        <fullName evidence="2">Glycoside hydrolase family 105 protein</fullName>
    </submittedName>
</protein>
<dbReference type="GO" id="GO:0005975">
    <property type="term" value="P:carbohydrate metabolic process"/>
    <property type="evidence" value="ECO:0007669"/>
    <property type="project" value="InterPro"/>
</dbReference>
<comment type="caution">
    <text evidence="2">The sequence shown here is derived from an EMBL/GenBank/DDBJ whole genome shotgun (WGS) entry which is preliminary data.</text>
</comment>
<keyword evidence="1 2" id="KW-0378">Hydrolase</keyword>
<reference evidence="2 3" key="1">
    <citation type="journal article" date="2014" name="BMC Genomics">
        <title>Genome and secretome analysis of the hemibiotrophic fungal pathogen, Moniliophthora roreri, which causes frosty pod rot disease of cacao: mechanisms of the biotrophic and necrotrophic phases.</title>
        <authorList>
            <person name="Meinhardt L.W."/>
            <person name="Costa G.G.L."/>
            <person name="Thomazella D.P.T."/>
            <person name="Teixeira P.J.P.L."/>
            <person name="Carazzolle M.F."/>
            <person name="Schuster S.C."/>
            <person name="Carlson J.E."/>
            <person name="Guiltinan M.J."/>
            <person name="Mieczkowski P."/>
            <person name="Farmer A."/>
            <person name="Ramaraj T."/>
            <person name="Crozier J."/>
            <person name="Davis R.E."/>
            <person name="Shao J."/>
            <person name="Melnick R.L."/>
            <person name="Pereira G.A.G."/>
            <person name="Bailey B.A."/>
        </authorList>
    </citation>
    <scope>NUCLEOTIDE SEQUENCE [LARGE SCALE GENOMIC DNA]</scope>
    <source>
        <strain evidence="2 3">MCA 2997</strain>
    </source>
</reference>
<dbReference type="SUPFAM" id="SSF48208">
    <property type="entry name" value="Six-hairpin glycosidases"/>
    <property type="match status" value="1"/>
</dbReference>
<dbReference type="EMBL" id="AWSO01000178">
    <property type="protein sequence ID" value="ESK93723.1"/>
    <property type="molecule type" value="Genomic_DNA"/>
</dbReference>
<evidence type="ECO:0000256" key="1">
    <source>
        <dbReference type="ARBA" id="ARBA00022801"/>
    </source>
</evidence>
<sequence>MGKMIVPLDLGDTLLLYPDGLIGNFSDGSTCSCYALRHNVVGGAFNTTIRVQEFDDNQFALTIASYSWERGTATEALLELDWPALTVFRNTSIPPPAKLNATSQPTAVLKIVNETLATKKTNSLALVDSDGSSADPASLGVAFLLANWTRTNPSYTAYGDAVGKQLDYLLNHVSRSASGAISHRADETQLWADFVYMVPPFIAYYGALQGKNGTNLLQTAYTQCSLYRDALRDSNGLWRHVALGSWQDTTHWATGNAWAAAGMFRVLQTIEHSSVAKNFASHRSNLTDWVQEIISSAWKHQTKDGALLNVIDNSTSFIDTSATALLASVTYRMAMYTNDTTHITNADRALALVQDNVDESGWLQQTVDPYIFSTPSKSGSHSPEGQAFVLMLHAAWRDYADTSRRTRLQ</sequence>